<reference evidence="8" key="1">
    <citation type="journal article" date="2022" name="bioRxiv">
        <title>Sequencing and chromosome-scale assembly of the giantPleurodeles waltlgenome.</title>
        <authorList>
            <person name="Brown T."/>
            <person name="Elewa A."/>
            <person name="Iarovenko S."/>
            <person name="Subramanian E."/>
            <person name="Araus A.J."/>
            <person name="Petzold A."/>
            <person name="Susuki M."/>
            <person name="Suzuki K.-i.T."/>
            <person name="Hayashi T."/>
            <person name="Toyoda A."/>
            <person name="Oliveira C."/>
            <person name="Osipova E."/>
            <person name="Leigh N.D."/>
            <person name="Simon A."/>
            <person name="Yun M.H."/>
        </authorList>
    </citation>
    <scope>NUCLEOTIDE SEQUENCE</scope>
    <source>
        <strain evidence="8">20211129_DDA</strain>
        <tissue evidence="8">Liver</tissue>
    </source>
</reference>
<dbReference type="SUPFAM" id="SSF57302">
    <property type="entry name" value="Snake toxin-like"/>
    <property type="match status" value="1"/>
</dbReference>
<keyword evidence="3" id="KW-0732">Signal</keyword>
<gene>
    <name evidence="8" type="ORF">NDU88_005095</name>
</gene>
<feature type="compositionally biased region" description="Basic residues" evidence="6">
    <location>
        <begin position="11"/>
        <end position="21"/>
    </location>
</feature>
<evidence type="ECO:0000256" key="1">
    <source>
        <dbReference type="ARBA" id="ARBA00004236"/>
    </source>
</evidence>
<keyword evidence="9" id="KW-1185">Reference proteome</keyword>
<evidence type="ECO:0000313" key="8">
    <source>
        <dbReference type="EMBL" id="KAJ1195827.1"/>
    </source>
</evidence>
<keyword evidence="4" id="KW-0472">Membrane</keyword>
<name>A0AAV7V702_PLEWA</name>
<dbReference type="InterPro" id="IPR035076">
    <property type="entry name" value="Toxin/TOLIP"/>
</dbReference>
<feature type="compositionally biased region" description="Basic residues" evidence="6">
    <location>
        <begin position="34"/>
        <end position="50"/>
    </location>
</feature>
<dbReference type="Pfam" id="PF00087">
    <property type="entry name" value="Toxin_TOLIP"/>
    <property type="match status" value="1"/>
</dbReference>
<keyword evidence="2" id="KW-1003">Cell membrane</keyword>
<dbReference type="Gene3D" id="2.10.60.10">
    <property type="entry name" value="CD59"/>
    <property type="match status" value="1"/>
</dbReference>
<comment type="caution">
    <text evidence="8">The sequence shown here is derived from an EMBL/GenBank/DDBJ whole genome shotgun (WGS) entry which is preliminary data.</text>
</comment>
<feature type="region of interest" description="Disordered" evidence="6">
    <location>
        <begin position="1"/>
        <end position="69"/>
    </location>
</feature>
<dbReference type="PANTHER" id="PTHR16983">
    <property type="entry name" value="UPAR/LY6 DOMAIN-CONTAINING PROTEIN"/>
    <property type="match status" value="1"/>
</dbReference>
<feature type="compositionally biased region" description="Basic and acidic residues" evidence="6">
    <location>
        <begin position="1"/>
        <end position="10"/>
    </location>
</feature>
<dbReference type="GO" id="GO:0005886">
    <property type="term" value="C:plasma membrane"/>
    <property type="evidence" value="ECO:0007669"/>
    <property type="project" value="UniProtKB-SubCell"/>
</dbReference>
<dbReference type="AlphaFoldDB" id="A0AAV7V702"/>
<dbReference type="InterPro" id="IPR051110">
    <property type="entry name" value="Ly-6/neurotoxin-like_GPI-ap"/>
</dbReference>
<proteinExistence type="predicted"/>
<feature type="compositionally biased region" description="Polar residues" evidence="6">
    <location>
        <begin position="51"/>
        <end position="66"/>
    </location>
</feature>
<dbReference type="Proteomes" id="UP001066276">
    <property type="component" value="Chromosome 2_2"/>
</dbReference>
<comment type="subcellular location">
    <subcellularLocation>
        <location evidence="1">Cell membrane</location>
    </subcellularLocation>
</comment>
<evidence type="ECO:0000256" key="4">
    <source>
        <dbReference type="ARBA" id="ARBA00023136"/>
    </source>
</evidence>
<organism evidence="8 9">
    <name type="scientific">Pleurodeles waltl</name>
    <name type="common">Iberian ribbed newt</name>
    <dbReference type="NCBI Taxonomy" id="8319"/>
    <lineage>
        <taxon>Eukaryota</taxon>
        <taxon>Metazoa</taxon>
        <taxon>Chordata</taxon>
        <taxon>Craniata</taxon>
        <taxon>Vertebrata</taxon>
        <taxon>Euteleostomi</taxon>
        <taxon>Amphibia</taxon>
        <taxon>Batrachia</taxon>
        <taxon>Caudata</taxon>
        <taxon>Salamandroidea</taxon>
        <taxon>Salamandridae</taxon>
        <taxon>Pleurodelinae</taxon>
        <taxon>Pleurodeles</taxon>
    </lineage>
</organism>
<evidence type="ECO:0000256" key="5">
    <source>
        <dbReference type="ARBA" id="ARBA00023180"/>
    </source>
</evidence>
<dbReference type="SMART" id="SM00134">
    <property type="entry name" value="LU"/>
    <property type="match status" value="1"/>
</dbReference>
<evidence type="ECO:0000313" key="9">
    <source>
        <dbReference type="Proteomes" id="UP001066276"/>
    </source>
</evidence>
<dbReference type="PANTHER" id="PTHR16983:SF10">
    <property type="entry name" value="PROTEIN QUIVER"/>
    <property type="match status" value="1"/>
</dbReference>
<feature type="domain" description="UPAR/Ly6" evidence="7">
    <location>
        <begin position="92"/>
        <end position="174"/>
    </location>
</feature>
<dbReference type="EMBL" id="JANPWB010000004">
    <property type="protein sequence ID" value="KAJ1195827.1"/>
    <property type="molecule type" value="Genomic_DNA"/>
</dbReference>
<evidence type="ECO:0000256" key="2">
    <source>
        <dbReference type="ARBA" id="ARBA00022475"/>
    </source>
</evidence>
<dbReference type="InterPro" id="IPR016054">
    <property type="entry name" value="LY6_UPA_recep-like"/>
</dbReference>
<accession>A0AAV7V702</accession>
<evidence type="ECO:0000256" key="6">
    <source>
        <dbReference type="SAM" id="MobiDB-lite"/>
    </source>
</evidence>
<evidence type="ECO:0000256" key="3">
    <source>
        <dbReference type="ARBA" id="ARBA00022729"/>
    </source>
</evidence>
<sequence>MHRCLRDGIKSHRTHPLHRHIKQCEPHEPQAKTSRGRHAHPSVTHRHHAQTSRTDITSTPHAPTSRTDSEDMRCALGSLLAAALLVGLAHALKCHNCVSTQGDCNTPNDCPADQNNYCFKFVGTNQLAGITTIVKGCNATCQAASATLQGISGSVSCCTTNLCNGEGASAVTTAKPNGVPSVRVSYTVLYATVGVTALLLRRHI</sequence>
<protein>
    <recommendedName>
        <fullName evidence="7">UPAR/Ly6 domain-containing protein</fullName>
    </recommendedName>
</protein>
<evidence type="ECO:0000259" key="7">
    <source>
        <dbReference type="SMART" id="SM00134"/>
    </source>
</evidence>
<keyword evidence="5" id="KW-0325">Glycoprotein</keyword>
<dbReference type="InterPro" id="IPR045860">
    <property type="entry name" value="Snake_toxin-like_sf"/>
</dbReference>